<dbReference type="GO" id="GO:0008168">
    <property type="term" value="F:methyltransferase activity"/>
    <property type="evidence" value="ECO:0007669"/>
    <property type="project" value="UniProtKB-KW"/>
</dbReference>
<keyword evidence="13" id="KW-0489">Methyltransferase</keyword>
<comment type="similarity">
    <text evidence="3">Belongs to the class II aldolase/RraA-like family.</text>
</comment>
<dbReference type="EC" id="4.1.3.17" evidence="5"/>
<evidence type="ECO:0000256" key="9">
    <source>
        <dbReference type="ARBA" id="ARBA00029596"/>
    </source>
</evidence>
<dbReference type="InterPro" id="IPR036704">
    <property type="entry name" value="RraA/RraA-like_sf"/>
</dbReference>
<dbReference type="Proteomes" id="UP001296706">
    <property type="component" value="Unassembled WGS sequence"/>
</dbReference>
<accession>A0ABX1RC84</accession>
<evidence type="ECO:0000256" key="10">
    <source>
        <dbReference type="ARBA" id="ARBA00030169"/>
    </source>
</evidence>
<comment type="subunit">
    <text evidence="4">Homotrimer.</text>
</comment>
<dbReference type="Pfam" id="PF03737">
    <property type="entry name" value="RraA-like"/>
    <property type="match status" value="1"/>
</dbReference>
<organism evidence="13 14">
    <name type="scientific">Pseudonocardia xinjiangensis</name>
    <dbReference type="NCBI Taxonomy" id="75289"/>
    <lineage>
        <taxon>Bacteria</taxon>
        <taxon>Bacillati</taxon>
        <taxon>Actinomycetota</taxon>
        <taxon>Actinomycetes</taxon>
        <taxon>Pseudonocardiales</taxon>
        <taxon>Pseudonocardiaceae</taxon>
        <taxon>Pseudonocardia</taxon>
    </lineage>
</organism>
<comment type="cofactor">
    <cofactor evidence="2">
        <name>a divalent metal cation</name>
        <dbReference type="ChEBI" id="CHEBI:60240"/>
    </cofactor>
</comment>
<evidence type="ECO:0000313" key="13">
    <source>
        <dbReference type="EMBL" id="NMH77632.1"/>
    </source>
</evidence>
<dbReference type="CDD" id="cd16841">
    <property type="entry name" value="RraA_family"/>
    <property type="match status" value="1"/>
</dbReference>
<evidence type="ECO:0000256" key="7">
    <source>
        <dbReference type="ARBA" id="ARBA00016549"/>
    </source>
</evidence>
<name>A0ABX1RC84_9PSEU</name>
<evidence type="ECO:0000256" key="1">
    <source>
        <dbReference type="ARBA" id="ARBA00001342"/>
    </source>
</evidence>
<evidence type="ECO:0000256" key="5">
    <source>
        <dbReference type="ARBA" id="ARBA00012213"/>
    </source>
</evidence>
<evidence type="ECO:0000256" key="3">
    <source>
        <dbReference type="ARBA" id="ARBA00008621"/>
    </source>
</evidence>
<evidence type="ECO:0000256" key="4">
    <source>
        <dbReference type="ARBA" id="ARBA00011233"/>
    </source>
</evidence>
<evidence type="ECO:0000256" key="2">
    <source>
        <dbReference type="ARBA" id="ARBA00001968"/>
    </source>
</evidence>
<dbReference type="EMBL" id="JAAXKY010000027">
    <property type="protein sequence ID" value="NMH77632.1"/>
    <property type="molecule type" value="Genomic_DNA"/>
</dbReference>
<sequence length="239" mass="25912">MTNGHGAARPDPAWVAQTAKRLEALYSAVVYDIMDEMGLPHQCLDLAITPLDHAMQVAGPAYTVAAGPDMRERAEMPPNTKLADFGVFTQMYDGCVVVVAAAGERQSGIWGELMSNASRARGATGVVIDGGIRDGRLVREIDGLSVFVRYTSPIESLRRSRIHDIEVPIAMTGTTSSQVRVDPGDWIFGDEDGVLVIPKDALDEVLAKSEEAKDVEDKVREEVQAGVPVIDVYNKYGRL</sequence>
<evidence type="ECO:0000256" key="12">
    <source>
        <dbReference type="ARBA" id="ARBA00047973"/>
    </source>
</evidence>
<comment type="catalytic activity">
    <reaction evidence="12">
        <text>oxaloacetate + H(+) = pyruvate + CO2</text>
        <dbReference type="Rhea" id="RHEA:15641"/>
        <dbReference type="ChEBI" id="CHEBI:15361"/>
        <dbReference type="ChEBI" id="CHEBI:15378"/>
        <dbReference type="ChEBI" id="CHEBI:16452"/>
        <dbReference type="ChEBI" id="CHEBI:16526"/>
        <dbReference type="EC" id="4.1.1.112"/>
    </reaction>
</comment>
<dbReference type="EC" id="4.1.1.112" evidence="6"/>
<comment type="catalytic activity">
    <reaction evidence="1">
        <text>4-hydroxy-4-methyl-2-oxoglutarate = 2 pyruvate</text>
        <dbReference type="Rhea" id="RHEA:22748"/>
        <dbReference type="ChEBI" id="CHEBI:15361"/>
        <dbReference type="ChEBI" id="CHEBI:58276"/>
        <dbReference type="EC" id="4.1.3.17"/>
    </reaction>
</comment>
<evidence type="ECO:0000256" key="6">
    <source>
        <dbReference type="ARBA" id="ARBA00012947"/>
    </source>
</evidence>
<evidence type="ECO:0000313" key="14">
    <source>
        <dbReference type="Proteomes" id="UP001296706"/>
    </source>
</evidence>
<keyword evidence="13" id="KW-0808">Transferase</keyword>
<reference evidence="13 14" key="1">
    <citation type="submission" date="2020-04" db="EMBL/GenBank/DDBJ databases">
        <authorList>
            <person name="Klaysubun C."/>
            <person name="Duangmal K."/>
            <person name="Lipun K."/>
        </authorList>
    </citation>
    <scope>NUCLEOTIDE SEQUENCE [LARGE SCALE GENOMIC DNA]</scope>
    <source>
        <strain evidence="13 14">JCM 11839</strain>
    </source>
</reference>
<evidence type="ECO:0000256" key="8">
    <source>
        <dbReference type="ARBA" id="ARBA00025046"/>
    </source>
</evidence>
<comment type="caution">
    <text evidence="13">The sequence shown here is derived from an EMBL/GenBank/DDBJ whole genome shotgun (WGS) entry which is preliminary data.</text>
</comment>
<dbReference type="SUPFAM" id="SSF89562">
    <property type="entry name" value="RraA-like"/>
    <property type="match status" value="1"/>
</dbReference>
<dbReference type="PANTHER" id="PTHR33254:SF4">
    <property type="entry name" value="4-HYDROXY-4-METHYL-2-OXOGLUTARATE ALDOLASE 3-RELATED"/>
    <property type="match status" value="1"/>
</dbReference>
<dbReference type="PANTHER" id="PTHR33254">
    <property type="entry name" value="4-HYDROXY-4-METHYL-2-OXOGLUTARATE ALDOLASE 3-RELATED"/>
    <property type="match status" value="1"/>
</dbReference>
<evidence type="ECO:0000256" key="11">
    <source>
        <dbReference type="ARBA" id="ARBA00032305"/>
    </source>
</evidence>
<protein>
    <recommendedName>
        <fullName evidence="7">Putative 4-hydroxy-4-methyl-2-oxoglutarate aldolase</fullName>
        <ecNumber evidence="6">4.1.1.112</ecNumber>
        <ecNumber evidence="5">4.1.3.17</ecNumber>
    </recommendedName>
    <alternativeName>
        <fullName evidence="11">Oxaloacetate decarboxylase</fullName>
    </alternativeName>
    <alternativeName>
        <fullName evidence="9">Regulator of ribonuclease activity homolog</fullName>
    </alternativeName>
    <alternativeName>
        <fullName evidence="10">RraA-like protein</fullName>
    </alternativeName>
</protein>
<keyword evidence="14" id="KW-1185">Reference proteome</keyword>
<dbReference type="Gene3D" id="3.50.30.40">
    <property type="entry name" value="Ribonuclease E inhibitor RraA/RraA-like"/>
    <property type="match status" value="1"/>
</dbReference>
<dbReference type="RefSeq" id="WP_169395705.1">
    <property type="nucleotide sequence ID" value="NZ_BAAAJH010000004.1"/>
</dbReference>
<proteinExistence type="inferred from homology"/>
<gene>
    <name evidence="13" type="ORF">HF577_11120</name>
</gene>
<dbReference type="GO" id="GO:0032259">
    <property type="term" value="P:methylation"/>
    <property type="evidence" value="ECO:0007669"/>
    <property type="project" value="UniProtKB-KW"/>
</dbReference>
<comment type="function">
    <text evidence="8">Catalyzes the aldol cleavage of 4-hydroxy-4-methyl-2-oxoglutarate (HMG) into 2 molecules of pyruvate. Also contains a secondary oxaloacetate (OAA) decarboxylase activity due to the common pyruvate enolate transition state formed following C-C bond cleavage in the retro-aldol and decarboxylation reactions.</text>
</comment>
<dbReference type="InterPro" id="IPR005493">
    <property type="entry name" value="RraA/RraA-like"/>
</dbReference>